<dbReference type="AlphaFoldDB" id="A0A9P6AIX8"/>
<feature type="transmembrane region" description="Helical" evidence="1">
    <location>
        <begin position="170"/>
        <end position="193"/>
    </location>
</feature>
<gene>
    <name evidence="2" type="ORF">BS47DRAFT_1399320</name>
</gene>
<name>A0A9P6AIX8_9AGAM</name>
<protein>
    <submittedName>
        <fullName evidence="2">Uncharacterized protein</fullName>
    </submittedName>
</protein>
<evidence type="ECO:0000313" key="2">
    <source>
        <dbReference type="EMBL" id="KAF9506658.1"/>
    </source>
</evidence>
<proteinExistence type="predicted"/>
<keyword evidence="1" id="KW-0472">Membrane</keyword>
<keyword evidence="3" id="KW-1185">Reference proteome</keyword>
<keyword evidence="1" id="KW-1133">Transmembrane helix</keyword>
<dbReference type="Proteomes" id="UP000886523">
    <property type="component" value="Unassembled WGS sequence"/>
</dbReference>
<dbReference type="EMBL" id="MU129104">
    <property type="protein sequence ID" value="KAF9506658.1"/>
    <property type="molecule type" value="Genomic_DNA"/>
</dbReference>
<evidence type="ECO:0000256" key="1">
    <source>
        <dbReference type="SAM" id="Phobius"/>
    </source>
</evidence>
<evidence type="ECO:0000313" key="3">
    <source>
        <dbReference type="Proteomes" id="UP000886523"/>
    </source>
</evidence>
<comment type="caution">
    <text evidence="2">The sequence shown here is derived from an EMBL/GenBank/DDBJ whole genome shotgun (WGS) entry which is preliminary data.</text>
</comment>
<organism evidence="2 3">
    <name type="scientific">Hydnum rufescens UP504</name>
    <dbReference type="NCBI Taxonomy" id="1448309"/>
    <lineage>
        <taxon>Eukaryota</taxon>
        <taxon>Fungi</taxon>
        <taxon>Dikarya</taxon>
        <taxon>Basidiomycota</taxon>
        <taxon>Agaricomycotina</taxon>
        <taxon>Agaricomycetes</taxon>
        <taxon>Cantharellales</taxon>
        <taxon>Hydnaceae</taxon>
        <taxon>Hydnum</taxon>
    </lineage>
</organism>
<sequence length="257" mass="28163">MPPITYNKAPSPLATHPTLPLATQLFTSNSRFPFFCGSFLRSSSTPIFPVFVVLFTPNRVVKRGLRRARGWNSTFPNTFYLFNRGRGPYKGREYFFDLAVMGIYISSGIPTPYRTHGRRDCNLMFLTKNQGSLVVPLGPVPRDSTIPYLSSRDASSFVQSGVSSNETRRVIVLSVLGAILVVLALGFLGSSIYRRRRATLPSSLADNTPLSLLEALSLEPPPCHTPRSRDAAFPGAELAPSKCGPTVVVLVAMRALP</sequence>
<reference evidence="2" key="1">
    <citation type="journal article" date="2020" name="Nat. Commun.">
        <title>Large-scale genome sequencing of mycorrhizal fungi provides insights into the early evolution of symbiotic traits.</title>
        <authorList>
            <person name="Miyauchi S."/>
            <person name="Kiss E."/>
            <person name="Kuo A."/>
            <person name="Drula E."/>
            <person name="Kohler A."/>
            <person name="Sanchez-Garcia M."/>
            <person name="Morin E."/>
            <person name="Andreopoulos B."/>
            <person name="Barry K.W."/>
            <person name="Bonito G."/>
            <person name="Buee M."/>
            <person name="Carver A."/>
            <person name="Chen C."/>
            <person name="Cichocki N."/>
            <person name="Clum A."/>
            <person name="Culley D."/>
            <person name="Crous P.W."/>
            <person name="Fauchery L."/>
            <person name="Girlanda M."/>
            <person name="Hayes R.D."/>
            <person name="Keri Z."/>
            <person name="LaButti K."/>
            <person name="Lipzen A."/>
            <person name="Lombard V."/>
            <person name="Magnuson J."/>
            <person name="Maillard F."/>
            <person name="Murat C."/>
            <person name="Nolan M."/>
            <person name="Ohm R.A."/>
            <person name="Pangilinan J."/>
            <person name="Pereira M.F."/>
            <person name="Perotto S."/>
            <person name="Peter M."/>
            <person name="Pfister S."/>
            <person name="Riley R."/>
            <person name="Sitrit Y."/>
            <person name="Stielow J.B."/>
            <person name="Szollosi G."/>
            <person name="Zifcakova L."/>
            <person name="Stursova M."/>
            <person name="Spatafora J.W."/>
            <person name="Tedersoo L."/>
            <person name="Vaario L.M."/>
            <person name="Yamada A."/>
            <person name="Yan M."/>
            <person name="Wang P."/>
            <person name="Xu J."/>
            <person name="Bruns T."/>
            <person name="Baldrian P."/>
            <person name="Vilgalys R."/>
            <person name="Dunand C."/>
            <person name="Henrissat B."/>
            <person name="Grigoriev I.V."/>
            <person name="Hibbett D."/>
            <person name="Nagy L.G."/>
            <person name="Martin F.M."/>
        </authorList>
    </citation>
    <scope>NUCLEOTIDE SEQUENCE</scope>
    <source>
        <strain evidence="2">UP504</strain>
    </source>
</reference>
<accession>A0A9P6AIX8</accession>
<keyword evidence="1" id="KW-0812">Transmembrane</keyword>